<proteinExistence type="predicted"/>
<dbReference type="Proteomes" id="UP001214250">
    <property type="component" value="Chromosome 1"/>
</dbReference>
<name>A0ABY7VWQ0_9BACT</name>
<keyword evidence="2" id="KW-1185">Reference proteome</keyword>
<evidence type="ECO:0000313" key="1">
    <source>
        <dbReference type="EMBL" id="WDE97241.1"/>
    </source>
</evidence>
<reference evidence="1 2" key="1">
    <citation type="submission" date="2023-02" db="EMBL/GenBank/DDBJ databases">
        <title>Genome sequence of Lentisphaera profundi SAORIC-696.</title>
        <authorList>
            <person name="Kim e."/>
            <person name="Cho J.-C."/>
            <person name="Choi A."/>
            <person name="Kang I."/>
        </authorList>
    </citation>
    <scope>NUCLEOTIDE SEQUENCE [LARGE SCALE GENOMIC DNA]</scope>
    <source>
        <strain evidence="1 2">SAORIC-696</strain>
    </source>
</reference>
<organism evidence="1 2">
    <name type="scientific">Lentisphaera profundi</name>
    <dbReference type="NCBI Taxonomy" id="1658616"/>
    <lineage>
        <taxon>Bacteria</taxon>
        <taxon>Pseudomonadati</taxon>
        <taxon>Lentisphaerota</taxon>
        <taxon>Lentisphaeria</taxon>
        <taxon>Lentisphaerales</taxon>
        <taxon>Lentisphaeraceae</taxon>
        <taxon>Lentisphaera</taxon>
    </lineage>
</organism>
<sequence length="189" mass="21458">MSEGNNRARPKELAYAKTLGIDEPESYTKLVLSDLIAIAKGSGLKEVQSYLALKKYAATAESFSSVLYMQGQRQAKAIGRVEEIYFDQEKKWAMVHFSLAKYESFMGQICIDWNEQLLIPLQKISDMVYLSELKAEELVGQSKAEYEQALEALVFTSQNEAKVNETPKPKVNQITDQIKRGFKTLFNKK</sequence>
<dbReference type="RefSeq" id="WP_274151498.1">
    <property type="nucleotide sequence ID" value="NZ_CP117811.1"/>
</dbReference>
<accession>A0ABY7VWQ0</accession>
<protein>
    <submittedName>
        <fullName evidence="1">Uncharacterized protein</fullName>
    </submittedName>
</protein>
<dbReference type="EMBL" id="CP117811">
    <property type="protein sequence ID" value="WDE97241.1"/>
    <property type="molecule type" value="Genomic_DNA"/>
</dbReference>
<gene>
    <name evidence="1" type="ORF">PQO03_04650</name>
</gene>
<evidence type="ECO:0000313" key="2">
    <source>
        <dbReference type="Proteomes" id="UP001214250"/>
    </source>
</evidence>